<dbReference type="Pfam" id="PF06160">
    <property type="entry name" value="EzrA"/>
    <property type="match status" value="1"/>
</dbReference>
<dbReference type="InterPro" id="IPR010379">
    <property type="entry name" value="EzrA"/>
</dbReference>
<comment type="similarity">
    <text evidence="8">Belongs to the EzrA family.</text>
</comment>
<evidence type="ECO:0000313" key="9">
    <source>
        <dbReference type="EMBL" id="MBM6617435.1"/>
    </source>
</evidence>
<dbReference type="InterPro" id="IPR027304">
    <property type="entry name" value="Trigger_fact/SurA_dom_sf"/>
</dbReference>
<dbReference type="RefSeq" id="WP_204202810.1">
    <property type="nucleotide sequence ID" value="NZ_JAFELM010000022.1"/>
</dbReference>
<evidence type="ECO:0000256" key="2">
    <source>
        <dbReference type="ARBA" id="ARBA00022692"/>
    </source>
</evidence>
<evidence type="ECO:0000256" key="3">
    <source>
        <dbReference type="ARBA" id="ARBA00022989"/>
    </source>
</evidence>
<comment type="caution">
    <text evidence="9">The sequence shown here is derived from an EMBL/GenBank/DDBJ whole genome shotgun (WGS) entry which is preliminary data.</text>
</comment>
<organism evidence="9 10">
    <name type="scientific">Bacillus suaedaesalsae</name>
    <dbReference type="NCBI Taxonomy" id="2810349"/>
    <lineage>
        <taxon>Bacteria</taxon>
        <taxon>Bacillati</taxon>
        <taxon>Bacillota</taxon>
        <taxon>Bacilli</taxon>
        <taxon>Bacillales</taxon>
        <taxon>Bacillaceae</taxon>
        <taxon>Bacillus</taxon>
    </lineage>
</organism>
<keyword evidence="8" id="KW-1003">Cell membrane</keyword>
<dbReference type="SUPFAM" id="SSF109998">
    <property type="entry name" value="Triger factor/SurA peptide-binding domain-like"/>
    <property type="match status" value="1"/>
</dbReference>
<keyword evidence="2 8" id="KW-0812">Transmembrane</keyword>
<feature type="coiled-coil region" evidence="8">
    <location>
        <begin position="98"/>
        <end position="143"/>
    </location>
</feature>
<dbReference type="NCBIfam" id="NF003413">
    <property type="entry name" value="PRK04778.1-7"/>
    <property type="match status" value="1"/>
</dbReference>
<evidence type="ECO:0000256" key="8">
    <source>
        <dbReference type="HAMAP-Rule" id="MF_00728"/>
    </source>
</evidence>
<comment type="function">
    <text evidence="8">Negative regulator of FtsZ ring formation; modulates the frequency and position of FtsZ ring formation. Inhibits FtsZ ring formation at polar sites. Interacts either with FtsZ or with one of its binding partners to promote depolymerization.</text>
</comment>
<dbReference type="EMBL" id="JAFELM010000022">
    <property type="protein sequence ID" value="MBM6617435.1"/>
    <property type="molecule type" value="Genomic_DNA"/>
</dbReference>
<sequence length="565" mass="65994">MEFIIALILLIVVFLLFGVTIRKKVYKEVDRLEAWKIDIMNRPVTDELTMVKSLNMVGQTEELFEKWRNQWDEIVTTELPDIEEALFDIEETADKYRIRKAKQLVTELNDRLQKIEDSIKMILEELKELVGSEEKNRVEIEELQQLYRDVRRSLLAHSNTFGKAEAKMESMLDEANEKFIEFEEAIENGNVLVGSEIVLFIKERLARMQILIAEVPSLLKECGQTIPNQLDELLIGVKEMKEEGFVLSHLQIEKEIGHIQSKLSEYLLHIENADIEPVKEGIAELQLKIESFYDQLEKEVLSKHFVQKEVDAIHVSMNILYEETKETKVETEQVQLSYRLLDKDIEAQKDIENRINTLIKRFTNVKMSIEDSDIAFSIIKNELEDIKVQIEAIKESHQEFIHMLQALRKDETYVKEQLDVMRRMMIEAKQLVRKSNLPGLPESYLVEIQACNEQIIEIAEKLIEKPLHVPILSQMLEKAMRDVEKLTINTEDIVEQAYLAEHVIQYGNRYRGRYLQLSEKLLSAEIAFRNFEYSRALEEAATALEKIEPGALKRIQCLLEEDEVE</sequence>
<keyword evidence="6 8" id="KW-0717">Septation</keyword>
<protein>
    <recommendedName>
        <fullName evidence="8">Septation ring formation regulator EzrA</fullName>
    </recommendedName>
</protein>
<feature type="topological domain" description="Extracellular" evidence="8">
    <location>
        <begin position="1"/>
        <end position="2"/>
    </location>
</feature>
<keyword evidence="4 8" id="KW-0175">Coiled coil</keyword>
<gene>
    <name evidence="8 9" type="primary">ezrA</name>
    <name evidence="9" type="ORF">JR050_07065</name>
</gene>
<name>A0ABS2DG32_9BACI</name>
<dbReference type="HAMAP" id="MF_00728">
    <property type="entry name" value="EzrA"/>
    <property type="match status" value="1"/>
</dbReference>
<accession>A0ABS2DG32</accession>
<evidence type="ECO:0000256" key="4">
    <source>
        <dbReference type="ARBA" id="ARBA00023054"/>
    </source>
</evidence>
<evidence type="ECO:0000256" key="6">
    <source>
        <dbReference type="ARBA" id="ARBA00023210"/>
    </source>
</evidence>
<comment type="subcellular location">
    <subcellularLocation>
        <location evidence="8">Cell membrane</location>
        <topology evidence="8">Single-pass membrane protein</topology>
    </subcellularLocation>
    <text evidence="8">Colocalized with FtsZ to the nascent septal site.</text>
</comment>
<proteinExistence type="inferred from homology"/>
<feature type="topological domain" description="Cytoplasmic" evidence="8">
    <location>
        <begin position="22"/>
        <end position="565"/>
    </location>
</feature>
<keyword evidence="10" id="KW-1185">Reference proteome</keyword>
<keyword evidence="3 8" id="KW-1133">Transmembrane helix</keyword>
<evidence type="ECO:0000313" key="10">
    <source>
        <dbReference type="Proteomes" id="UP001518925"/>
    </source>
</evidence>
<evidence type="ECO:0000256" key="1">
    <source>
        <dbReference type="ARBA" id="ARBA00022618"/>
    </source>
</evidence>
<keyword evidence="7 8" id="KW-0131">Cell cycle</keyword>
<evidence type="ECO:0000256" key="7">
    <source>
        <dbReference type="ARBA" id="ARBA00023306"/>
    </source>
</evidence>
<keyword evidence="1 8" id="KW-0132">Cell division</keyword>
<evidence type="ECO:0000256" key="5">
    <source>
        <dbReference type="ARBA" id="ARBA00023136"/>
    </source>
</evidence>
<reference evidence="9 10" key="1">
    <citation type="submission" date="2021-02" db="EMBL/GenBank/DDBJ databases">
        <title>Bacillus sp. RD4P76, an endophyte from a halophyte.</title>
        <authorList>
            <person name="Sun J.-Q."/>
        </authorList>
    </citation>
    <scope>NUCLEOTIDE SEQUENCE [LARGE SCALE GENOMIC DNA]</scope>
    <source>
        <strain evidence="9 10">RD4P76</strain>
    </source>
</reference>
<keyword evidence="5 8" id="KW-0472">Membrane</keyword>
<dbReference type="Proteomes" id="UP001518925">
    <property type="component" value="Unassembled WGS sequence"/>
</dbReference>